<organism evidence="3 4">
    <name type="scientific">Pontibacter qinzhouensis</name>
    <dbReference type="NCBI Taxonomy" id="2603253"/>
    <lineage>
        <taxon>Bacteria</taxon>
        <taxon>Pseudomonadati</taxon>
        <taxon>Bacteroidota</taxon>
        <taxon>Cytophagia</taxon>
        <taxon>Cytophagales</taxon>
        <taxon>Hymenobacteraceae</taxon>
        <taxon>Pontibacter</taxon>
    </lineage>
</organism>
<dbReference type="OrthoDB" id="1490014at2"/>
<dbReference type="Pfam" id="PF13585">
    <property type="entry name" value="CHU_C"/>
    <property type="match status" value="1"/>
</dbReference>
<feature type="chain" id="PRO_5022820319" evidence="1">
    <location>
        <begin position="22"/>
        <end position="1068"/>
    </location>
</feature>
<evidence type="ECO:0000256" key="1">
    <source>
        <dbReference type="SAM" id="SignalP"/>
    </source>
</evidence>
<comment type="caution">
    <text evidence="3">The sequence shown here is derived from an EMBL/GenBank/DDBJ whole genome shotgun (WGS) entry which is preliminary data.</text>
</comment>
<feature type="domain" description="Ig-like" evidence="2">
    <location>
        <begin position="825"/>
        <end position="904"/>
    </location>
</feature>
<dbReference type="InterPro" id="IPR044023">
    <property type="entry name" value="Ig_7"/>
</dbReference>
<accession>A0A5C8KBL1</accession>
<feature type="signal peptide" evidence="1">
    <location>
        <begin position="1"/>
        <end position="21"/>
    </location>
</feature>
<sequence>MRKILLVFFTIFLSITLPASATHLVGGDFNLQHVNGHNYKLSLNLYFDAINGDLGAKDQNLSVTIFEKGTNKPVQNLLMPLRSETPMNYSNTFCSNVSIKTTLMYYELPLYLDPAVYHHPEGYYAVWERCCRNNIISNIINSAGAGQTFYVEFPAVVRNNATFINSSPNLPPPPSVYACTNELFTYNFGGKDPDGDELVYDLVTPINGFSSEINIAPAASPGPYPDIQWLPGYSKEKQILGDPALTIDSKTGMLSVKPLNKGLFVFSVRCQEFRNGEKIGETRIEFQLLVRDCLSNEEPAVMAKYEPGYGLPSREYKPGDILRINPTDARCLSVFITDRDKNEPVAIKAIPVNFDNDYFYFSGPTSGKVNTGPEADTLKTTLCLLNCFDSNGKIYMIDLIASDDGDGECSMPGQDTLRISFIVEPLEDTPPTITLTTPTRVFEVSEKDQIRFEIIGTDAENDLVEITAVGKDFSMASHAISYQPVASATGQATATFAWQIDCAALLNPSYQIEFAVTTNNCGIIKTATETIEVKPARIAIANNLVTAAQTLCSGNLTATLTGSLPTGGIGNYQYVWESSTLGAQSGYTIAPGTNHLQDYPPVLLTQTTWLRRKVLSGDCFEHYSEPVLITITPLIANNTITGAGEACIGTPHGFLTGAALTGGNGPYTYLWEASTTGPSGSFAPASGANTTATYQPQNLTQTTWFRRVVNAGTCLPSVSAPHEVVLYKALEGNLISGSQSLCAGEQPAALVSSTPRGGSGKYHYLWEASTTSATSGFAPAPGINNQAAYTPPPLSATTWFRRKVFSAPCQELVSKAMQILIYPIPEAPAVQAATVCPGEAARLVASTTIADARLEWFDQASGGTAINRGNEMQTRALFADQDFYVQTVSAFGCISPRTKVTASVYKPSAYAGEDVSVIAGKSTHLQAAGGGSYSWWPQEGLSDSFVANPVAKPHQTTAYTVTVVTPEGCTFTDEVTVTVLPGLRIPNAITPNGDGINEGWEIENIGLYPNCHVQIFTRWGAKIFESKGYTKLWDGTYQGKTLPAAAYYYIIELKDYNELFSGNVSIIK</sequence>
<keyword evidence="1" id="KW-0732">Signal</keyword>
<dbReference type="Pfam" id="PF19081">
    <property type="entry name" value="Ig_7"/>
    <property type="match status" value="1"/>
</dbReference>
<reference evidence="3 4" key="1">
    <citation type="submission" date="2019-08" db="EMBL/GenBank/DDBJ databases">
        <authorList>
            <person name="Shi S."/>
        </authorList>
    </citation>
    <scope>NUCLEOTIDE SEQUENCE [LARGE SCALE GENOMIC DNA]</scope>
    <source>
        <strain evidence="3 4">GY10130</strain>
    </source>
</reference>
<gene>
    <name evidence="3" type="ORF">FVR03_04360</name>
</gene>
<evidence type="ECO:0000259" key="2">
    <source>
        <dbReference type="Pfam" id="PF19081"/>
    </source>
</evidence>
<dbReference type="AlphaFoldDB" id="A0A5C8KBL1"/>
<dbReference type="EMBL" id="VRTY01000011">
    <property type="protein sequence ID" value="TXK50729.1"/>
    <property type="molecule type" value="Genomic_DNA"/>
</dbReference>
<evidence type="ECO:0000313" key="4">
    <source>
        <dbReference type="Proteomes" id="UP000321926"/>
    </source>
</evidence>
<dbReference type="Proteomes" id="UP000321926">
    <property type="component" value="Unassembled WGS sequence"/>
</dbReference>
<evidence type="ECO:0000313" key="3">
    <source>
        <dbReference type="EMBL" id="TXK50729.1"/>
    </source>
</evidence>
<protein>
    <submittedName>
        <fullName evidence="3">Gliding motility-associated C-terminal domain-containing protein</fullName>
    </submittedName>
</protein>
<name>A0A5C8KBL1_9BACT</name>
<dbReference type="InterPro" id="IPR026341">
    <property type="entry name" value="T9SS_type_B"/>
</dbReference>
<keyword evidence="4" id="KW-1185">Reference proteome</keyword>
<dbReference type="RefSeq" id="WP_147920547.1">
    <property type="nucleotide sequence ID" value="NZ_VRTY01000011.1"/>
</dbReference>
<dbReference type="NCBIfam" id="TIGR04131">
    <property type="entry name" value="Bac_Flav_CTERM"/>
    <property type="match status" value="1"/>
</dbReference>
<proteinExistence type="predicted"/>